<dbReference type="InterPro" id="IPR032710">
    <property type="entry name" value="NTF2-like_dom_sf"/>
</dbReference>
<comment type="caution">
    <text evidence="2">The sequence shown here is derived from an EMBL/GenBank/DDBJ whole genome shotgun (WGS) entry which is preliminary data.</text>
</comment>
<dbReference type="Gene3D" id="3.10.450.50">
    <property type="match status" value="1"/>
</dbReference>
<evidence type="ECO:0000313" key="2">
    <source>
        <dbReference type="EMBL" id="MBQ0852652.1"/>
    </source>
</evidence>
<organism evidence="2 3">
    <name type="scientific">Streptomyces liliiviolaceus</name>
    <dbReference type="NCBI Taxonomy" id="2823109"/>
    <lineage>
        <taxon>Bacteria</taxon>
        <taxon>Bacillati</taxon>
        <taxon>Actinomycetota</taxon>
        <taxon>Actinomycetes</taxon>
        <taxon>Kitasatosporales</taxon>
        <taxon>Streptomycetaceae</taxon>
        <taxon>Streptomyces</taxon>
    </lineage>
</organism>
<dbReference type="SUPFAM" id="SSF54427">
    <property type="entry name" value="NTF2-like"/>
    <property type="match status" value="1"/>
</dbReference>
<proteinExistence type="predicted"/>
<dbReference type="Proteomes" id="UP000677413">
    <property type="component" value="Unassembled WGS sequence"/>
</dbReference>
<dbReference type="EMBL" id="JAGPYQ010000001">
    <property type="protein sequence ID" value="MBQ0852652.1"/>
    <property type="molecule type" value="Genomic_DNA"/>
</dbReference>
<evidence type="ECO:0000313" key="3">
    <source>
        <dbReference type="Proteomes" id="UP000677413"/>
    </source>
</evidence>
<dbReference type="AlphaFoldDB" id="A0A940Y3R5"/>
<keyword evidence="3" id="KW-1185">Reference proteome</keyword>
<accession>A0A940Y3R5</accession>
<feature type="domain" description="DUF4440" evidence="1">
    <location>
        <begin position="21"/>
        <end position="121"/>
    </location>
</feature>
<sequence>MSEPARSESADAAVQAAVAGELRLLDPEVRRSPELVGALLHPDFHEFGASGRHWDRAATIDMLATETETETEPGAAPVSTSRMRGVQLSADVVHLTFDTQDNGLHVHRSSLWRRSDDGWLLYFHQGTPFTV</sequence>
<evidence type="ECO:0000259" key="1">
    <source>
        <dbReference type="Pfam" id="PF14534"/>
    </source>
</evidence>
<gene>
    <name evidence="2" type="ORF">J8N05_31275</name>
</gene>
<dbReference type="RefSeq" id="WP_210888795.1">
    <property type="nucleotide sequence ID" value="NZ_JAGPYQ010000001.1"/>
</dbReference>
<dbReference type="Pfam" id="PF14534">
    <property type="entry name" value="DUF4440"/>
    <property type="match status" value="1"/>
</dbReference>
<name>A0A940Y3R5_9ACTN</name>
<reference evidence="2 3" key="1">
    <citation type="submission" date="2021-04" db="EMBL/GenBank/DDBJ databases">
        <authorList>
            <person name="Tang X."/>
            <person name="Zhou X."/>
            <person name="Chen X."/>
            <person name="Cernava T."/>
            <person name="Zhang C."/>
        </authorList>
    </citation>
    <scope>NUCLEOTIDE SEQUENCE [LARGE SCALE GENOMIC DNA]</scope>
    <source>
        <strain evidence="2 3">BH-SS-21</strain>
    </source>
</reference>
<dbReference type="InterPro" id="IPR027843">
    <property type="entry name" value="DUF4440"/>
</dbReference>
<protein>
    <submittedName>
        <fullName evidence="2">Nuclear transport factor 2 family protein</fullName>
    </submittedName>
</protein>